<dbReference type="OrthoDB" id="9766847at2"/>
<dbReference type="Pfam" id="PF21922">
    <property type="entry name" value="PBP_dimer_2"/>
    <property type="match status" value="1"/>
</dbReference>
<dbReference type="Pfam" id="PF00905">
    <property type="entry name" value="Transpeptidase"/>
    <property type="match status" value="1"/>
</dbReference>
<dbReference type="GO" id="GO:0008658">
    <property type="term" value="F:penicillin binding"/>
    <property type="evidence" value="ECO:0007669"/>
    <property type="project" value="InterPro"/>
</dbReference>
<proteinExistence type="predicted"/>
<sequence>MNKPIRAVSIFCMFLFLALMANVTYVQFVKSGSYNKDPRNARVAEASYSRERGQIMVGDEPVATSKPVDDRYKYLRVYPPAGARMFAPVTGYLQLGSQTGIERSQNAVLTGSDPQLFVTRLVDLLKGETAQGGNVVLTLDAAAQKAAFEGLRDTLGPEGEGSVVAIEPKTGKVLAMASYPSYDPNELASHDPAAASQAYKSLDADEQEPLLNRAIRTRLFPGSTFKLVTAAAAIESGKYHAGDQVPAGTTYQPPGTSHEIGNDGRGQCSPAKIEFATAMEWSCNTTFAHLAVDVGPEKMRAQAEAFGFNNTSLLDLQGQVASVYPTSVDVPDSEGGGTRELSLAETAQTGIGQNTVQSTPLQMAMVTAAIANQGTLMRPYLVDKVQTAGFNVLRTTEPETLNEHAVSAQTAGELTDLLVSTVADGTASPAAIDGVDVAGKTGTAQRGDSLCSAGGKPPYAWFVSFAPAQDAQVAVAVMIEEAPDRACGEIAGGQLGGPIAKAVMEAVLKK</sequence>
<dbReference type="PANTHER" id="PTHR30627">
    <property type="entry name" value="PEPTIDOGLYCAN D,D-TRANSPEPTIDASE"/>
    <property type="match status" value="1"/>
</dbReference>
<dbReference type="Proteomes" id="UP000313231">
    <property type="component" value="Unassembled WGS sequence"/>
</dbReference>
<feature type="domain" description="Penicillin binding protein A dimerisation" evidence="3">
    <location>
        <begin position="52"/>
        <end position="135"/>
    </location>
</feature>
<dbReference type="Gene3D" id="3.90.1310.10">
    <property type="entry name" value="Penicillin-binding protein 2a (Domain 2)"/>
    <property type="match status" value="1"/>
</dbReference>
<evidence type="ECO:0000313" key="5">
    <source>
        <dbReference type="Proteomes" id="UP000313231"/>
    </source>
</evidence>
<comment type="caution">
    <text evidence="4">The sequence shown here is derived from an EMBL/GenBank/DDBJ whole genome shotgun (WGS) entry which is preliminary data.</text>
</comment>
<dbReference type="RefSeq" id="WP_139623577.1">
    <property type="nucleotide sequence ID" value="NZ_VDMP01000025.1"/>
</dbReference>
<evidence type="ECO:0000259" key="2">
    <source>
        <dbReference type="Pfam" id="PF00905"/>
    </source>
</evidence>
<dbReference type="AlphaFoldDB" id="A0A5C4VSF4"/>
<dbReference type="Gene3D" id="3.40.710.10">
    <property type="entry name" value="DD-peptidase/beta-lactamase superfamily"/>
    <property type="match status" value="1"/>
</dbReference>
<gene>
    <name evidence="4" type="ORF">FHP29_14555</name>
</gene>
<evidence type="ECO:0000259" key="3">
    <source>
        <dbReference type="Pfam" id="PF21922"/>
    </source>
</evidence>
<dbReference type="GO" id="GO:0071972">
    <property type="term" value="F:peptidoglycan L,D-transpeptidase activity"/>
    <property type="evidence" value="ECO:0007669"/>
    <property type="project" value="TreeGrafter"/>
</dbReference>
<dbReference type="PANTHER" id="PTHR30627:SF24">
    <property type="entry name" value="PENICILLIN-BINDING PROTEIN 4B"/>
    <property type="match status" value="1"/>
</dbReference>
<dbReference type="InterPro" id="IPR054120">
    <property type="entry name" value="PBPA_dimer"/>
</dbReference>
<feature type="region of interest" description="Disordered" evidence="1">
    <location>
        <begin position="244"/>
        <end position="266"/>
    </location>
</feature>
<name>A0A5C4VSF4_9ACTN</name>
<organism evidence="4 5">
    <name type="scientific">Nocardioides albidus</name>
    <dbReference type="NCBI Taxonomy" id="1517589"/>
    <lineage>
        <taxon>Bacteria</taxon>
        <taxon>Bacillati</taxon>
        <taxon>Actinomycetota</taxon>
        <taxon>Actinomycetes</taxon>
        <taxon>Propionibacteriales</taxon>
        <taxon>Nocardioidaceae</taxon>
        <taxon>Nocardioides</taxon>
    </lineage>
</organism>
<dbReference type="InterPro" id="IPR012338">
    <property type="entry name" value="Beta-lactam/transpept-like"/>
</dbReference>
<dbReference type="SUPFAM" id="SSF56601">
    <property type="entry name" value="beta-lactamase/transpeptidase-like"/>
    <property type="match status" value="1"/>
</dbReference>
<accession>A0A5C4VSF4</accession>
<reference evidence="4 5" key="1">
    <citation type="journal article" date="2016" name="Int. J. Syst. Evol. Microbiol.">
        <title>Nocardioides albidus sp. nov., an actinobacterium isolated from garden soil.</title>
        <authorList>
            <person name="Singh H."/>
            <person name="Du J."/>
            <person name="Trinh H."/>
            <person name="Won K."/>
            <person name="Yang J.E."/>
            <person name="Yin C."/>
            <person name="Kook M."/>
            <person name="Yi T.H."/>
        </authorList>
    </citation>
    <scope>NUCLEOTIDE SEQUENCE [LARGE SCALE GENOMIC DNA]</scope>
    <source>
        <strain evidence="4 5">CCTCC AB 2015297</strain>
    </source>
</reference>
<keyword evidence="5" id="KW-1185">Reference proteome</keyword>
<dbReference type="InterPro" id="IPR001460">
    <property type="entry name" value="PCN-bd_Tpept"/>
</dbReference>
<protein>
    <submittedName>
        <fullName evidence="4">Penicillin-binding protein 2</fullName>
    </submittedName>
</protein>
<dbReference type="InterPro" id="IPR050515">
    <property type="entry name" value="Beta-lactam/transpept"/>
</dbReference>
<feature type="domain" description="Penicillin-binding protein transpeptidase" evidence="2">
    <location>
        <begin position="161"/>
        <end position="505"/>
    </location>
</feature>
<dbReference type="EMBL" id="VDMP01000025">
    <property type="protein sequence ID" value="TNM38465.1"/>
    <property type="molecule type" value="Genomic_DNA"/>
</dbReference>
<evidence type="ECO:0000256" key="1">
    <source>
        <dbReference type="SAM" id="MobiDB-lite"/>
    </source>
</evidence>
<dbReference type="GO" id="GO:0071555">
    <property type="term" value="P:cell wall organization"/>
    <property type="evidence" value="ECO:0007669"/>
    <property type="project" value="TreeGrafter"/>
</dbReference>
<evidence type="ECO:0000313" key="4">
    <source>
        <dbReference type="EMBL" id="TNM38465.1"/>
    </source>
</evidence>
<dbReference type="GO" id="GO:0005886">
    <property type="term" value="C:plasma membrane"/>
    <property type="evidence" value="ECO:0007669"/>
    <property type="project" value="TreeGrafter"/>
</dbReference>